<gene>
    <name evidence="5" type="ORF">BJY28_001355</name>
</gene>
<feature type="transmembrane region" description="Helical" evidence="2">
    <location>
        <begin position="400"/>
        <end position="422"/>
    </location>
</feature>
<dbReference type="GO" id="GO:0016020">
    <property type="term" value="C:membrane"/>
    <property type="evidence" value="ECO:0007669"/>
    <property type="project" value="TreeGrafter"/>
</dbReference>
<feature type="domain" description="SGNH" evidence="4">
    <location>
        <begin position="481"/>
        <end position="699"/>
    </location>
</feature>
<feature type="transmembrane region" description="Helical" evidence="2">
    <location>
        <begin position="296"/>
        <end position="317"/>
    </location>
</feature>
<keyword evidence="2" id="KW-1133">Transmembrane helix</keyword>
<name>A0A852X198_9MICO</name>
<dbReference type="InterPro" id="IPR002656">
    <property type="entry name" value="Acyl_transf_3_dom"/>
</dbReference>
<keyword evidence="6" id="KW-1185">Reference proteome</keyword>
<organism evidence="5 6">
    <name type="scientific">Janibacter alkaliphilus</name>
    <dbReference type="NCBI Taxonomy" id="1069963"/>
    <lineage>
        <taxon>Bacteria</taxon>
        <taxon>Bacillati</taxon>
        <taxon>Actinomycetota</taxon>
        <taxon>Actinomycetes</taxon>
        <taxon>Micrococcales</taxon>
        <taxon>Intrasporangiaceae</taxon>
        <taxon>Janibacter</taxon>
    </lineage>
</organism>
<dbReference type="PANTHER" id="PTHR23028:SF53">
    <property type="entry name" value="ACYL_TRANSF_3 DOMAIN-CONTAINING PROTEIN"/>
    <property type="match status" value="1"/>
</dbReference>
<dbReference type="PANTHER" id="PTHR23028">
    <property type="entry name" value="ACETYLTRANSFERASE"/>
    <property type="match status" value="1"/>
</dbReference>
<evidence type="ECO:0000256" key="1">
    <source>
        <dbReference type="SAM" id="MobiDB-lite"/>
    </source>
</evidence>
<dbReference type="Proteomes" id="UP000592181">
    <property type="component" value="Unassembled WGS sequence"/>
</dbReference>
<feature type="transmembrane region" description="Helical" evidence="2">
    <location>
        <begin position="215"/>
        <end position="234"/>
    </location>
</feature>
<dbReference type="AlphaFoldDB" id="A0A852X198"/>
<feature type="domain" description="Acyltransferase 3" evidence="3">
    <location>
        <begin position="49"/>
        <end position="379"/>
    </location>
</feature>
<dbReference type="InterPro" id="IPR050879">
    <property type="entry name" value="Acyltransferase_3"/>
</dbReference>
<feature type="region of interest" description="Disordered" evidence="1">
    <location>
        <begin position="1"/>
        <end position="40"/>
    </location>
</feature>
<evidence type="ECO:0000313" key="5">
    <source>
        <dbReference type="EMBL" id="NYG36886.1"/>
    </source>
</evidence>
<reference evidence="5 6" key="1">
    <citation type="submission" date="2020-07" db="EMBL/GenBank/DDBJ databases">
        <title>Sequencing the genomes of 1000 actinobacteria strains.</title>
        <authorList>
            <person name="Klenk H.-P."/>
        </authorList>
    </citation>
    <scope>NUCLEOTIDE SEQUENCE [LARGE SCALE GENOMIC DNA]</scope>
    <source>
        <strain evidence="5 6">DSM 24723</strain>
    </source>
</reference>
<sequence length="721" mass="76982">MTARQEAAAASSGARDARDQDEDGSGVARSSEEVAAAKTSRSGTALRGDIEGLRAIAVGTVLIYHVGITQMPGGFVGVDIFFVISGFLITSLLLRETIKTGTVSIADFYARRARRLLPAASVVLLFTGVAGWFVLPGAERATLGADVIAATFYVINWALALRSVDYLAEDAAPSALQHYWSLSVEEQYYVVWPLLIILGLVLARRTRISPKKLLFGILGVVALASLVYSVVHTVNDPATAYFYTTTRVWELAVGALLAFVVVRLRHLPRGAAEALAALGLVMIGYAAFFITESTPWPGSMALVPTLGAAAIIAAGCARQDTVVARGLSLRPMQWIGGLSYAIYLWHWPLIILAQAAWPEIRVRHLVLVGLGSIVLAWLTKHLVEDPIRFNPALSAKASRGLAFGGASMAVTAALGLVLHLAAPQLDEDAEVTGATALVADQQSEDWQVTSDPASVVTTSGEITPDPGLATQDVPLYYDDDCQIQPDDAQVDPSCTYGVEDGEQTIAMLGDSKMGQWFPAVESIAQREQWRLDLYLKSACSFSYDGVKDDCAEFGRNVVSHFEEVGAPDVVIVSQGSPESETRTAGMVEALSAVKEMGSEVVVLADNSTPTESKVYECVEENPDDYGACGYPAGEGREGRGTPALEAVAEEVGAPFVDLNEWICPPGLEQCPAVIGETLIYRQGSHVTASYVRSMTPMLHRALAEQGLTSTEVSQISVSDVP</sequence>
<protein>
    <submittedName>
        <fullName evidence="5">Peptidoglycan/LPS O-acetylase OafA/YrhL</fullName>
    </submittedName>
</protein>
<comment type="caution">
    <text evidence="5">The sequence shown here is derived from an EMBL/GenBank/DDBJ whole genome shotgun (WGS) entry which is preliminary data.</text>
</comment>
<dbReference type="Pfam" id="PF01757">
    <property type="entry name" value="Acyl_transf_3"/>
    <property type="match status" value="1"/>
</dbReference>
<evidence type="ECO:0000259" key="4">
    <source>
        <dbReference type="Pfam" id="PF19040"/>
    </source>
</evidence>
<dbReference type="InterPro" id="IPR043968">
    <property type="entry name" value="SGNH"/>
</dbReference>
<feature type="transmembrane region" description="Helical" evidence="2">
    <location>
        <begin position="115"/>
        <end position="135"/>
    </location>
</feature>
<keyword evidence="2" id="KW-0472">Membrane</keyword>
<evidence type="ECO:0000313" key="6">
    <source>
        <dbReference type="Proteomes" id="UP000592181"/>
    </source>
</evidence>
<feature type="transmembrane region" description="Helical" evidence="2">
    <location>
        <begin position="74"/>
        <end position="94"/>
    </location>
</feature>
<feature type="transmembrane region" description="Helical" evidence="2">
    <location>
        <begin position="274"/>
        <end position="290"/>
    </location>
</feature>
<keyword evidence="2" id="KW-0812">Transmembrane</keyword>
<proteinExistence type="predicted"/>
<feature type="transmembrane region" description="Helical" evidence="2">
    <location>
        <begin position="338"/>
        <end position="356"/>
    </location>
</feature>
<dbReference type="GO" id="GO:0016747">
    <property type="term" value="F:acyltransferase activity, transferring groups other than amino-acyl groups"/>
    <property type="evidence" value="ECO:0007669"/>
    <property type="project" value="InterPro"/>
</dbReference>
<evidence type="ECO:0000256" key="2">
    <source>
        <dbReference type="SAM" id="Phobius"/>
    </source>
</evidence>
<feature type="transmembrane region" description="Helical" evidence="2">
    <location>
        <begin position="362"/>
        <end position="379"/>
    </location>
</feature>
<evidence type="ECO:0000259" key="3">
    <source>
        <dbReference type="Pfam" id="PF01757"/>
    </source>
</evidence>
<accession>A0A852X198</accession>
<dbReference type="GO" id="GO:0009103">
    <property type="term" value="P:lipopolysaccharide biosynthetic process"/>
    <property type="evidence" value="ECO:0007669"/>
    <property type="project" value="TreeGrafter"/>
</dbReference>
<dbReference type="Pfam" id="PF19040">
    <property type="entry name" value="SGNH"/>
    <property type="match status" value="1"/>
</dbReference>
<dbReference type="EMBL" id="JACBZX010000001">
    <property type="protein sequence ID" value="NYG36886.1"/>
    <property type="molecule type" value="Genomic_DNA"/>
</dbReference>
<feature type="transmembrane region" description="Helical" evidence="2">
    <location>
        <begin position="240"/>
        <end position="262"/>
    </location>
</feature>
<feature type="transmembrane region" description="Helical" evidence="2">
    <location>
        <begin position="51"/>
        <end position="68"/>
    </location>
</feature>
<feature type="compositionally biased region" description="Low complexity" evidence="1">
    <location>
        <begin position="1"/>
        <end position="14"/>
    </location>
</feature>
<dbReference type="RefSeq" id="WP_179462331.1">
    <property type="nucleotide sequence ID" value="NZ_JACBZX010000001.1"/>
</dbReference>